<evidence type="ECO:0000313" key="2">
    <source>
        <dbReference type="Proteomes" id="UP000315388"/>
    </source>
</evidence>
<keyword evidence="2" id="KW-1185">Reference proteome</keyword>
<accession>A0A502BPB9</accession>
<organism evidence="1 2">
    <name type="scientific">Brucella gallinifaecis</name>
    <dbReference type="NCBI Taxonomy" id="215590"/>
    <lineage>
        <taxon>Bacteria</taxon>
        <taxon>Pseudomonadati</taxon>
        <taxon>Pseudomonadota</taxon>
        <taxon>Alphaproteobacteria</taxon>
        <taxon>Hyphomicrobiales</taxon>
        <taxon>Brucellaceae</taxon>
        <taxon>Brucella/Ochrobactrum group</taxon>
        <taxon>Brucella</taxon>
    </lineage>
</organism>
<name>A0A502BPB9_9HYPH</name>
<protein>
    <submittedName>
        <fullName evidence="1">DUF1289 domain-containing protein</fullName>
    </submittedName>
</protein>
<gene>
    <name evidence="1" type="ORF">FHY56_10455</name>
</gene>
<dbReference type="PANTHER" id="PTHR35175">
    <property type="entry name" value="DUF1289 DOMAIN-CONTAINING PROTEIN"/>
    <property type="match status" value="1"/>
</dbReference>
<evidence type="ECO:0000313" key="1">
    <source>
        <dbReference type="EMBL" id="TPF75136.1"/>
    </source>
</evidence>
<dbReference type="InterPro" id="IPR010710">
    <property type="entry name" value="DUF1289"/>
</dbReference>
<dbReference type="Proteomes" id="UP000315388">
    <property type="component" value="Unassembled WGS sequence"/>
</dbReference>
<dbReference type="PANTHER" id="PTHR35175:SF2">
    <property type="entry name" value="DUF1289 DOMAIN-CONTAINING PROTEIN"/>
    <property type="match status" value="1"/>
</dbReference>
<dbReference type="Pfam" id="PF06945">
    <property type="entry name" value="DUF1289"/>
    <property type="match status" value="1"/>
</dbReference>
<reference evidence="1 2" key="1">
    <citation type="journal article" date="2003" name="Int. J. Syst. Evol. Microbiol.">
        <title>Towards a standardized format for the description of a novel species (of an established genus): Ochrobactrum gallinifaecis sp. nov.</title>
        <authorList>
            <person name="Kampfer P."/>
            <person name="Buczolits S."/>
            <person name="Albrecht A."/>
            <person name="Busse H.J."/>
            <person name="Stackebrandt E."/>
        </authorList>
    </citation>
    <scope>NUCLEOTIDE SEQUENCE [LARGE SCALE GENOMIC DNA]</scope>
    <source>
        <strain evidence="1 2">ISO 196</strain>
    </source>
</reference>
<dbReference type="OrthoDB" id="9811423at2"/>
<dbReference type="AlphaFoldDB" id="A0A502BPB9"/>
<sequence>MNEAAIESPCILVCVIDNHTGFCLGCARTLHEIAEWSVMGNDERRRVMAHLPKRHERLKKRED</sequence>
<proteinExistence type="predicted"/>
<dbReference type="EMBL" id="VEWJ01000006">
    <property type="protein sequence ID" value="TPF75136.1"/>
    <property type="molecule type" value="Genomic_DNA"/>
</dbReference>
<comment type="caution">
    <text evidence="1">The sequence shown here is derived from an EMBL/GenBank/DDBJ whole genome shotgun (WGS) entry which is preliminary data.</text>
</comment>
<dbReference type="RefSeq" id="WP_140905111.1">
    <property type="nucleotide sequence ID" value="NZ_JBHTMD010000007.1"/>
</dbReference>